<name>A0ABW5DUU3_9PROT</name>
<protein>
    <recommendedName>
        <fullName evidence="4">O-antigen/teichoic acid export membrane protein</fullName>
    </recommendedName>
</protein>
<feature type="transmembrane region" description="Helical" evidence="1">
    <location>
        <begin position="372"/>
        <end position="392"/>
    </location>
</feature>
<feature type="transmembrane region" description="Helical" evidence="1">
    <location>
        <begin position="404"/>
        <end position="432"/>
    </location>
</feature>
<keyword evidence="1" id="KW-0472">Membrane</keyword>
<feature type="transmembrane region" description="Helical" evidence="1">
    <location>
        <begin position="318"/>
        <end position="338"/>
    </location>
</feature>
<dbReference type="Proteomes" id="UP001597295">
    <property type="component" value="Unassembled WGS sequence"/>
</dbReference>
<dbReference type="EMBL" id="JBHUIP010000014">
    <property type="protein sequence ID" value="MFD2264709.1"/>
    <property type="molecule type" value="Genomic_DNA"/>
</dbReference>
<feature type="transmembrane region" description="Helical" evidence="1">
    <location>
        <begin position="44"/>
        <end position="66"/>
    </location>
</feature>
<proteinExistence type="predicted"/>
<evidence type="ECO:0000313" key="2">
    <source>
        <dbReference type="EMBL" id="MFD2264709.1"/>
    </source>
</evidence>
<evidence type="ECO:0008006" key="4">
    <source>
        <dbReference type="Google" id="ProtNLM"/>
    </source>
</evidence>
<organism evidence="2 3">
    <name type="scientific">Lacibacterium aquatile</name>
    <dbReference type="NCBI Taxonomy" id="1168082"/>
    <lineage>
        <taxon>Bacteria</taxon>
        <taxon>Pseudomonadati</taxon>
        <taxon>Pseudomonadota</taxon>
        <taxon>Alphaproteobacteria</taxon>
        <taxon>Rhodospirillales</taxon>
        <taxon>Rhodospirillaceae</taxon>
    </lineage>
</organism>
<feature type="transmembrane region" description="Helical" evidence="1">
    <location>
        <begin position="148"/>
        <end position="164"/>
    </location>
</feature>
<feature type="transmembrane region" description="Helical" evidence="1">
    <location>
        <begin position="170"/>
        <end position="188"/>
    </location>
</feature>
<comment type="caution">
    <text evidence="2">The sequence shown here is derived from an EMBL/GenBank/DDBJ whole genome shotgun (WGS) entry which is preliminary data.</text>
</comment>
<dbReference type="RefSeq" id="WP_379877824.1">
    <property type="nucleotide sequence ID" value="NZ_JBHUIP010000014.1"/>
</dbReference>
<evidence type="ECO:0000256" key="1">
    <source>
        <dbReference type="SAM" id="Phobius"/>
    </source>
</evidence>
<evidence type="ECO:0000313" key="3">
    <source>
        <dbReference type="Proteomes" id="UP001597295"/>
    </source>
</evidence>
<feature type="transmembrane region" description="Helical" evidence="1">
    <location>
        <begin position="87"/>
        <end position="107"/>
    </location>
</feature>
<feature type="transmembrane region" description="Helical" evidence="1">
    <location>
        <begin position="281"/>
        <end position="306"/>
    </location>
</feature>
<keyword evidence="3" id="KW-1185">Reference proteome</keyword>
<feature type="transmembrane region" description="Helical" evidence="1">
    <location>
        <begin position="350"/>
        <end position="366"/>
    </location>
</feature>
<reference evidence="3" key="1">
    <citation type="journal article" date="2019" name="Int. J. Syst. Evol. Microbiol.">
        <title>The Global Catalogue of Microorganisms (GCM) 10K type strain sequencing project: providing services to taxonomists for standard genome sequencing and annotation.</title>
        <authorList>
            <consortium name="The Broad Institute Genomics Platform"/>
            <consortium name="The Broad Institute Genome Sequencing Center for Infectious Disease"/>
            <person name="Wu L."/>
            <person name="Ma J."/>
        </authorList>
    </citation>
    <scope>NUCLEOTIDE SEQUENCE [LARGE SCALE GENOMIC DNA]</scope>
    <source>
        <strain evidence="3">CGMCC 1.19062</strain>
    </source>
</reference>
<accession>A0ABW5DUU3</accession>
<feature type="transmembrane region" description="Helical" evidence="1">
    <location>
        <begin position="113"/>
        <end position="136"/>
    </location>
</feature>
<keyword evidence="1" id="KW-0812">Transmembrane</keyword>
<keyword evidence="1" id="KW-1133">Transmembrane helix</keyword>
<sequence>MTLARSMLHPLSPVAAQATSHAVNFLSQLALLHAYGAEVYGELGLGLLVVATLTFLGELGLPTFLLRQAASDTTWPKTWRIAVFHRLLAITLMTVVAFLCWGLWWGFERPGVQLLLTAAPGLLLSACNLAPILYGLNNPRRAALASHVRWTAYGIFTALIAIMTPPDKAAPLLGLAVSAGWIAQHILLRSAPGMPTDLSPNRGRLQSDIRQGAISLTSIGILALLHGRALPFLLAAQAPTLLAPCLLSLQILQGLSSLFGQTDRVLLPTMLKTSDTRQQLAPLRLLIHATGITTSLLILGTVAWSFAYPGSLEKLGGWMILEWSLTQLGFAGYLGVVAQRRERTMLVRHGILLLLLLCLQAFAFAFPPPTELLLAGRALAAAALMGIALAPLTSAPFSSLFRTGALVCLTCLSALWLPVAITLTIAVVGSFWEALNLRRSAQTVGIAG</sequence>
<gene>
    <name evidence="2" type="ORF">ACFSM5_17525</name>
</gene>